<sequence>MSDDIEEIFTKGGIVVVLLFAGLIWYPSILENADNPSASASIISDGIVLLVYSVYPVSPLAIYVDLAVAVISSFVAAGKLGARGKGIIFAAGAGWVLTNMVMTLLNPPV</sequence>
<dbReference type="Proteomes" id="UP000460194">
    <property type="component" value="Unassembled WGS sequence"/>
</dbReference>
<dbReference type="AlphaFoldDB" id="A0A6B1IQI8"/>
<keyword evidence="1" id="KW-1133">Transmembrane helix</keyword>
<name>A0A6B1IQI8_9EURY</name>
<evidence type="ECO:0000313" key="2">
    <source>
        <dbReference type="EMBL" id="MYL17990.1"/>
    </source>
</evidence>
<evidence type="ECO:0000313" key="3">
    <source>
        <dbReference type="Proteomes" id="UP000460194"/>
    </source>
</evidence>
<dbReference type="EMBL" id="WMEO01000039">
    <property type="protein sequence ID" value="MYL17990.1"/>
    <property type="molecule type" value="Genomic_DNA"/>
</dbReference>
<organism evidence="2 3">
    <name type="scientific">Halorubrum distributum</name>
    <dbReference type="NCBI Taxonomy" id="29283"/>
    <lineage>
        <taxon>Archaea</taxon>
        <taxon>Methanobacteriati</taxon>
        <taxon>Methanobacteriota</taxon>
        <taxon>Stenosarchaea group</taxon>
        <taxon>Halobacteria</taxon>
        <taxon>Halobacteriales</taxon>
        <taxon>Haloferacaceae</taxon>
        <taxon>Halorubrum</taxon>
        <taxon>Halorubrum distributum group</taxon>
    </lineage>
</organism>
<keyword evidence="1" id="KW-0472">Membrane</keyword>
<protein>
    <submittedName>
        <fullName evidence="2">Uncharacterized protein</fullName>
    </submittedName>
</protein>
<comment type="caution">
    <text evidence="2">The sequence shown here is derived from an EMBL/GenBank/DDBJ whole genome shotgun (WGS) entry which is preliminary data.</text>
</comment>
<feature type="transmembrane region" description="Helical" evidence="1">
    <location>
        <begin position="87"/>
        <end position="105"/>
    </location>
</feature>
<keyword evidence="1" id="KW-0812">Transmembrane</keyword>
<accession>A0A6B1IQI8</accession>
<feature type="transmembrane region" description="Helical" evidence="1">
    <location>
        <begin position="12"/>
        <end position="29"/>
    </location>
</feature>
<proteinExistence type="predicted"/>
<gene>
    <name evidence="2" type="ORF">GLW36_15225</name>
</gene>
<dbReference type="RefSeq" id="WP_159369571.1">
    <property type="nucleotide sequence ID" value="NZ_WMEO01000039.1"/>
</dbReference>
<feature type="transmembrane region" description="Helical" evidence="1">
    <location>
        <begin position="49"/>
        <end position="75"/>
    </location>
</feature>
<reference evidence="2 3" key="1">
    <citation type="submission" date="2019-11" db="EMBL/GenBank/DDBJ databases">
        <title>Genome sequences of 17 halophilic strains isolated from different environments.</title>
        <authorList>
            <person name="Furrow R.E."/>
        </authorList>
    </citation>
    <scope>NUCLEOTIDE SEQUENCE [LARGE SCALE GENOMIC DNA]</scope>
    <source>
        <strain evidence="2 3">22517_05_Cabo</strain>
    </source>
</reference>
<evidence type="ECO:0000256" key="1">
    <source>
        <dbReference type="SAM" id="Phobius"/>
    </source>
</evidence>